<evidence type="ECO:0000313" key="9">
    <source>
        <dbReference type="Proteomes" id="UP000033907"/>
    </source>
</evidence>
<sequence>MKERLQKMLGERTLVLIKPDAVMRGLIGIICQRFEQAGLKIVACKLVFPTRKLLDGHFPKSEDWIRGMGEKTLETYQEYGIDPVEILGTANPLEIGQKIKEWNYRYLTLGPVMVMVLEGIHAVDTVRKLIGHTLPYKAGPGTIRGDFSINAPDLANVVGSACKNLVHASGTTEEAEQEVANWFSPAELVAWQRTDDFVHFVLGEFTENQTKGGDIMQYAQLEQTLNSLREVDPRNAAEYAYVLAMLHKRAGNDEQAVRFGREAIALFDKCRMDTMEECAARNVVVEGVALPDLIHQDVVRDRLQPLKL</sequence>
<evidence type="ECO:0000256" key="6">
    <source>
        <dbReference type="PROSITE-ProRule" id="PRU00706"/>
    </source>
</evidence>
<dbReference type="Pfam" id="PF00334">
    <property type="entry name" value="NDK"/>
    <property type="match status" value="2"/>
</dbReference>
<evidence type="ECO:0000259" key="7">
    <source>
        <dbReference type="SMART" id="SM00562"/>
    </source>
</evidence>
<feature type="domain" description="Nucleoside diphosphate kinase-like" evidence="7">
    <location>
        <begin position="10"/>
        <end position="190"/>
    </location>
</feature>
<dbReference type="InterPro" id="IPR036850">
    <property type="entry name" value="NDK-like_dom_sf"/>
</dbReference>
<dbReference type="PANTHER" id="PTHR11349">
    <property type="entry name" value="NUCLEOSIDE DIPHOSPHATE KINASE"/>
    <property type="match status" value="1"/>
</dbReference>
<dbReference type="AlphaFoldDB" id="A0A0G1EMG2"/>
<name>A0A0G1EMG2_9BACT</name>
<evidence type="ECO:0000256" key="4">
    <source>
        <dbReference type="ARBA" id="ARBA00022679"/>
    </source>
</evidence>
<gene>
    <name evidence="8" type="ORF">UV91_C0009G0005</name>
</gene>
<dbReference type="GO" id="GO:0004550">
    <property type="term" value="F:nucleoside diphosphate kinase activity"/>
    <property type="evidence" value="ECO:0007669"/>
    <property type="project" value="UniProtKB-EC"/>
</dbReference>
<evidence type="ECO:0000256" key="1">
    <source>
        <dbReference type="ARBA" id="ARBA00001946"/>
    </source>
</evidence>
<reference evidence="8 9" key="1">
    <citation type="journal article" date="2015" name="Nature">
        <title>rRNA introns, odd ribosomes, and small enigmatic genomes across a large radiation of phyla.</title>
        <authorList>
            <person name="Brown C.T."/>
            <person name="Hug L.A."/>
            <person name="Thomas B.C."/>
            <person name="Sharon I."/>
            <person name="Castelle C.J."/>
            <person name="Singh A."/>
            <person name="Wilkins M.J."/>
            <person name="Williams K.H."/>
            <person name="Banfield J.F."/>
        </authorList>
    </citation>
    <scope>NUCLEOTIDE SEQUENCE [LARGE SCALE GENOMIC DNA]</scope>
</reference>
<dbReference type="PROSITE" id="PS51374">
    <property type="entry name" value="NDPK_LIKE"/>
    <property type="match status" value="1"/>
</dbReference>
<protein>
    <recommendedName>
        <fullName evidence="3">nucleoside-diphosphate kinase</fullName>
        <ecNumber evidence="3">2.7.4.6</ecNumber>
    </recommendedName>
</protein>
<dbReference type="PATRIC" id="fig|1618778.3.peg.557"/>
<comment type="caution">
    <text evidence="6">Lacks conserved residue(s) required for the propagation of feature annotation.</text>
</comment>
<evidence type="ECO:0000256" key="2">
    <source>
        <dbReference type="ARBA" id="ARBA00008142"/>
    </source>
</evidence>
<evidence type="ECO:0000256" key="3">
    <source>
        <dbReference type="ARBA" id="ARBA00012966"/>
    </source>
</evidence>
<keyword evidence="4" id="KW-0808">Transferase</keyword>
<evidence type="ECO:0000256" key="5">
    <source>
        <dbReference type="ARBA" id="ARBA00022777"/>
    </source>
</evidence>
<dbReference type="SUPFAM" id="SSF54919">
    <property type="entry name" value="Nucleoside diphosphate kinase, NDK"/>
    <property type="match status" value="1"/>
</dbReference>
<comment type="similarity">
    <text evidence="2 6">Belongs to the NDK family.</text>
</comment>
<evidence type="ECO:0000313" key="8">
    <source>
        <dbReference type="EMBL" id="KKT10998.1"/>
    </source>
</evidence>
<dbReference type="Proteomes" id="UP000033907">
    <property type="component" value="Unassembled WGS sequence"/>
</dbReference>
<organism evidence="8 9">
    <name type="scientific">Candidatus Nomurabacteria bacterium GW2011_GWF2_43_24</name>
    <dbReference type="NCBI Taxonomy" id="1618778"/>
    <lineage>
        <taxon>Bacteria</taxon>
        <taxon>Candidatus Nomuraibacteriota</taxon>
    </lineage>
</organism>
<proteinExistence type="inferred from homology"/>
<comment type="caution">
    <text evidence="8">The sequence shown here is derived from an EMBL/GenBank/DDBJ whole genome shotgun (WGS) entry which is preliminary data.</text>
</comment>
<accession>A0A0G1EMG2</accession>
<keyword evidence="5 8" id="KW-0418">Kinase</keyword>
<dbReference type="InterPro" id="IPR034907">
    <property type="entry name" value="NDK-like_dom"/>
</dbReference>
<dbReference type="EC" id="2.7.4.6" evidence="3"/>
<comment type="cofactor">
    <cofactor evidence="1">
        <name>Mg(2+)</name>
        <dbReference type="ChEBI" id="CHEBI:18420"/>
    </cofactor>
</comment>
<dbReference type="Gene3D" id="3.30.70.141">
    <property type="entry name" value="Nucleoside diphosphate kinase-like domain"/>
    <property type="match status" value="1"/>
</dbReference>
<dbReference type="SMART" id="SM00562">
    <property type="entry name" value="NDK"/>
    <property type="match status" value="1"/>
</dbReference>
<dbReference type="EMBL" id="LCGH01000009">
    <property type="protein sequence ID" value="KKT10998.1"/>
    <property type="molecule type" value="Genomic_DNA"/>
</dbReference>